<evidence type="ECO:0000313" key="3">
    <source>
        <dbReference type="Proteomes" id="UP000053477"/>
    </source>
</evidence>
<dbReference type="Proteomes" id="UP000053477">
    <property type="component" value="Unassembled WGS sequence"/>
</dbReference>
<feature type="compositionally biased region" description="Basic and acidic residues" evidence="1">
    <location>
        <begin position="55"/>
        <end position="67"/>
    </location>
</feature>
<sequence>MKVGGVNSYDVLADKYSRLKRRYFELEQVSVFSSLSRRKMGEIRPLKRDMMVQKQKETAMELQRSGERNSQLRAERK</sequence>
<protein>
    <submittedName>
        <fullName evidence="2">Uncharacterized protein</fullName>
    </submittedName>
</protein>
<reference evidence="2 3" key="1">
    <citation type="submission" date="2015-04" db="EMBL/GenBank/DDBJ databases">
        <title>Complete genome sequence of Schizopora paradoxa KUC8140, a cosmopolitan wood degrader in East Asia.</title>
        <authorList>
            <consortium name="DOE Joint Genome Institute"/>
            <person name="Min B."/>
            <person name="Park H."/>
            <person name="Jang Y."/>
            <person name="Kim J.-J."/>
            <person name="Kim K.H."/>
            <person name="Pangilinan J."/>
            <person name="Lipzen A."/>
            <person name="Riley R."/>
            <person name="Grigoriev I.V."/>
            <person name="Spatafora J.W."/>
            <person name="Choi I.-G."/>
        </authorList>
    </citation>
    <scope>NUCLEOTIDE SEQUENCE [LARGE SCALE GENOMIC DNA]</scope>
    <source>
        <strain evidence="2 3">KUC8140</strain>
    </source>
</reference>
<keyword evidence="3" id="KW-1185">Reference proteome</keyword>
<dbReference type="InParanoid" id="A0A0H2RYX6"/>
<proteinExistence type="predicted"/>
<accession>A0A0H2RYX6</accession>
<dbReference type="EMBL" id="KQ085939">
    <property type="protein sequence ID" value="KLO14723.1"/>
    <property type="molecule type" value="Genomic_DNA"/>
</dbReference>
<evidence type="ECO:0000256" key="1">
    <source>
        <dbReference type="SAM" id="MobiDB-lite"/>
    </source>
</evidence>
<dbReference type="AlphaFoldDB" id="A0A0H2RYX6"/>
<feature type="region of interest" description="Disordered" evidence="1">
    <location>
        <begin position="55"/>
        <end position="77"/>
    </location>
</feature>
<organism evidence="2 3">
    <name type="scientific">Schizopora paradoxa</name>
    <dbReference type="NCBI Taxonomy" id="27342"/>
    <lineage>
        <taxon>Eukaryota</taxon>
        <taxon>Fungi</taxon>
        <taxon>Dikarya</taxon>
        <taxon>Basidiomycota</taxon>
        <taxon>Agaricomycotina</taxon>
        <taxon>Agaricomycetes</taxon>
        <taxon>Hymenochaetales</taxon>
        <taxon>Schizoporaceae</taxon>
        <taxon>Schizopora</taxon>
    </lineage>
</organism>
<evidence type="ECO:0000313" key="2">
    <source>
        <dbReference type="EMBL" id="KLO14723.1"/>
    </source>
</evidence>
<name>A0A0H2RYX6_9AGAM</name>
<feature type="compositionally biased region" description="Polar residues" evidence="1">
    <location>
        <begin position="68"/>
        <end position="77"/>
    </location>
</feature>
<gene>
    <name evidence="2" type="ORF">SCHPADRAFT_903008</name>
</gene>
<dbReference type="OrthoDB" id="3259745at2759"/>